<evidence type="ECO:0000256" key="7">
    <source>
        <dbReference type="SAM" id="Phobius"/>
    </source>
</evidence>
<evidence type="ECO:0000259" key="8">
    <source>
        <dbReference type="PROSITE" id="PS50111"/>
    </source>
</evidence>
<name>A0A135L7Y3_9BACI</name>
<dbReference type="Gene3D" id="1.10.287.950">
    <property type="entry name" value="Methyl-accepting chemotaxis protein"/>
    <property type="match status" value="1"/>
</dbReference>
<dbReference type="InterPro" id="IPR003660">
    <property type="entry name" value="HAMP_dom"/>
</dbReference>
<dbReference type="PROSITE" id="PS50885">
    <property type="entry name" value="HAMP"/>
    <property type="match status" value="1"/>
</dbReference>
<dbReference type="SMART" id="SM00283">
    <property type="entry name" value="MA"/>
    <property type="match status" value="1"/>
</dbReference>
<feature type="transmembrane region" description="Helical" evidence="7">
    <location>
        <begin position="16"/>
        <end position="38"/>
    </location>
</feature>
<organism evidence="10 11">
    <name type="scientific">Tepidibacillus decaturensis</name>
    <dbReference type="NCBI Taxonomy" id="1413211"/>
    <lineage>
        <taxon>Bacteria</taxon>
        <taxon>Bacillati</taxon>
        <taxon>Bacillota</taxon>
        <taxon>Bacilli</taxon>
        <taxon>Bacillales</taxon>
        <taxon>Bacillaceae</taxon>
        <taxon>Tepidibacillus</taxon>
    </lineage>
</organism>
<evidence type="ECO:0000313" key="11">
    <source>
        <dbReference type="Proteomes" id="UP000070352"/>
    </source>
</evidence>
<keyword evidence="7" id="KW-0812">Transmembrane</keyword>
<dbReference type="GO" id="GO:0005886">
    <property type="term" value="C:plasma membrane"/>
    <property type="evidence" value="ECO:0007669"/>
    <property type="project" value="UniProtKB-SubCell"/>
</dbReference>
<dbReference type="AlphaFoldDB" id="A0A135L7Y3"/>
<dbReference type="EMBL" id="LSKU01000001">
    <property type="protein sequence ID" value="KXG45090.1"/>
    <property type="molecule type" value="Genomic_DNA"/>
</dbReference>
<comment type="caution">
    <text evidence="10">The sequence shown here is derived from an EMBL/GenBank/DDBJ whole genome shotgun (WGS) entry which is preliminary data.</text>
</comment>
<evidence type="ECO:0000259" key="9">
    <source>
        <dbReference type="PROSITE" id="PS50885"/>
    </source>
</evidence>
<dbReference type="Gene3D" id="6.10.340.10">
    <property type="match status" value="1"/>
</dbReference>
<dbReference type="OrthoDB" id="2489132at2"/>
<keyword evidence="2" id="KW-1003">Cell membrane</keyword>
<evidence type="ECO:0000256" key="3">
    <source>
        <dbReference type="ARBA" id="ARBA00023136"/>
    </source>
</evidence>
<dbReference type="Pfam" id="PF00672">
    <property type="entry name" value="HAMP"/>
    <property type="match status" value="1"/>
</dbReference>
<accession>A0A135L7Y3</accession>
<keyword evidence="4 6" id="KW-0807">Transducer</keyword>
<evidence type="ECO:0000313" key="10">
    <source>
        <dbReference type="EMBL" id="KXG45090.1"/>
    </source>
</evidence>
<evidence type="ECO:0000256" key="6">
    <source>
        <dbReference type="PROSITE-ProRule" id="PRU00284"/>
    </source>
</evidence>
<evidence type="ECO:0000256" key="1">
    <source>
        <dbReference type="ARBA" id="ARBA00004236"/>
    </source>
</evidence>
<feature type="transmembrane region" description="Helical" evidence="7">
    <location>
        <begin position="50"/>
        <end position="73"/>
    </location>
</feature>
<proteinExistence type="inferred from homology"/>
<protein>
    <recommendedName>
        <fullName evidence="12">Chemotaxis protein</fullName>
    </recommendedName>
</protein>
<dbReference type="SMART" id="SM00304">
    <property type="entry name" value="HAMP"/>
    <property type="match status" value="1"/>
</dbReference>
<evidence type="ECO:0000256" key="4">
    <source>
        <dbReference type="ARBA" id="ARBA00023224"/>
    </source>
</evidence>
<dbReference type="GO" id="GO:0007165">
    <property type="term" value="P:signal transduction"/>
    <property type="evidence" value="ECO:0007669"/>
    <property type="project" value="UniProtKB-KW"/>
</dbReference>
<dbReference type="InterPro" id="IPR004089">
    <property type="entry name" value="MCPsignal_dom"/>
</dbReference>
<dbReference type="RefSeq" id="WP_068726655.1">
    <property type="nucleotide sequence ID" value="NZ_LSKU01000001.1"/>
</dbReference>
<reference evidence="10 11" key="1">
    <citation type="submission" date="2016-02" db="EMBL/GenBank/DDBJ databases">
        <title>Draft Genome for Tepidibacillus decaturensis nov. sp. Strain Z9, an Anaerobic, Moderately Thermophilic and Heterotrophic Bacterium from Deep Subsurface of the Illinois Basin, USA.</title>
        <authorList>
            <person name="Dong Y."/>
            <person name="Chang J.Y."/>
            <person name="Sanford R."/>
            <person name="Fouke B.W."/>
        </authorList>
    </citation>
    <scope>NUCLEOTIDE SEQUENCE [LARGE SCALE GENOMIC DNA]</scope>
    <source>
        <strain evidence="10 11">Z9</strain>
    </source>
</reference>
<keyword evidence="3 7" id="KW-0472">Membrane</keyword>
<evidence type="ECO:0008006" key="12">
    <source>
        <dbReference type="Google" id="ProtNLM"/>
    </source>
</evidence>
<dbReference type="Pfam" id="PF00015">
    <property type="entry name" value="MCPsignal"/>
    <property type="match status" value="1"/>
</dbReference>
<dbReference type="Proteomes" id="UP000070352">
    <property type="component" value="Unassembled WGS sequence"/>
</dbReference>
<sequence>MEKGENKFKFSLTKKFVTGISMLSFITYGTSAFFIIVLKDSILNRMPFLTFELFVILTLILGVAWTIFFGYVASRILTKPLIELEQSARIAATGDLSRDVKVVKSDDELRALGIAFNQMLTNLRLMVRDINGNFELTNNNVEELILASEQSANSAENISRTIEEIAKGAERQAIATNATVESLTQINRLSEEVKQKANQTKNHSHYMEQVIKESIEVVHSLVEGLHHIANANQESIDLVKRLEKNAGEISTITEVVGNIAEQTNLLALNASIEAARAGEHGRGFAVVANEVRKLADQSTKAVQNISSIIGQMQQEVHNVVRKISEQVELATSESNRGEKTKQSLASIGESVNQVVFSIEEITKLIEKQFQHIQETLSEAQNMAAVAEETSAGAQQVAATTEEQTAAMEEIAATVQQLRDSAYHLKELIEKFRV</sequence>
<comment type="similarity">
    <text evidence="5">Belongs to the methyl-accepting chemotaxis (MCP) protein family.</text>
</comment>
<evidence type="ECO:0000256" key="5">
    <source>
        <dbReference type="ARBA" id="ARBA00029447"/>
    </source>
</evidence>
<dbReference type="CDD" id="cd06225">
    <property type="entry name" value="HAMP"/>
    <property type="match status" value="1"/>
</dbReference>
<dbReference type="PROSITE" id="PS50111">
    <property type="entry name" value="CHEMOTAXIS_TRANSDUC_2"/>
    <property type="match status" value="1"/>
</dbReference>
<comment type="subcellular location">
    <subcellularLocation>
        <location evidence="1">Cell membrane</location>
    </subcellularLocation>
</comment>
<evidence type="ECO:0000256" key="2">
    <source>
        <dbReference type="ARBA" id="ARBA00022475"/>
    </source>
</evidence>
<gene>
    <name evidence="10" type="ORF">U473_11995</name>
</gene>
<keyword evidence="7" id="KW-1133">Transmembrane helix</keyword>
<feature type="domain" description="HAMP" evidence="9">
    <location>
        <begin position="75"/>
        <end position="128"/>
    </location>
</feature>
<dbReference type="PANTHER" id="PTHR32089:SF114">
    <property type="entry name" value="METHYL-ACCEPTING CHEMOTAXIS PROTEIN MCPB"/>
    <property type="match status" value="1"/>
</dbReference>
<feature type="domain" description="Methyl-accepting transducer" evidence="8">
    <location>
        <begin position="147"/>
        <end position="411"/>
    </location>
</feature>
<dbReference type="PANTHER" id="PTHR32089">
    <property type="entry name" value="METHYL-ACCEPTING CHEMOTAXIS PROTEIN MCPB"/>
    <property type="match status" value="1"/>
</dbReference>
<dbReference type="STRING" id="1413211.U473_11995"/>
<dbReference type="SUPFAM" id="SSF58104">
    <property type="entry name" value="Methyl-accepting chemotaxis protein (MCP) signaling domain"/>
    <property type="match status" value="1"/>
</dbReference>
<keyword evidence="11" id="KW-1185">Reference proteome</keyword>